<dbReference type="KEGG" id="bfo:118423335"/>
<dbReference type="GO" id="GO:0004222">
    <property type="term" value="F:metalloendopeptidase activity"/>
    <property type="evidence" value="ECO:0007669"/>
    <property type="project" value="InterPro"/>
</dbReference>
<organism evidence="9 11">
    <name type="scientific">Branchiostoma floridae</name>
    <name type="common">Florida lancelet</name>
    <name type="synonym">Amphioxus</name>
    <dbReference type="NCBI Taxonomy" id="7739"/>
    <lineage>
        <taxon>Eukaryota</taxon>
        <taxon>Metazoa</taxon>
        <taxon>Chordata</taxon>
        <taxon>Cephalochordata</taxon>
        <taxon>Leptocardii</taxon>
        <taxon>Amphioxiformes</taxon>
        <taxon>Branchiostomatidae</taxon>
        <taxon>Branchiostoma</taxon>
    </lineage>
</organism>
<dbReference type="PANTHER" id="PTHR43655">
    <property type="entry name" value="ATP-DEPENDENT PROTEASE"/>
    <property type="match status" value="1"/>
</dbReference>
<sequence>MCMALGGRAAEAIIFNRVTTGASDDLKKVTKMAYAQIKQFGMNPNVGYLSFPEEDNNGLGKKPFSKHLAALMDEEARRLVARAYYQAQKILVDNKDKLDVLAEALLDREVLNYSDVVDLLGPPPHGPKKTVQVAGWDLDEGDDAPLQNLSEGVEQDKPLTAAGAVSQDSNQQP</sequence>
<keyword evidence="2" id="KW-0479">Metal-binding</keyword>
<gene>
    <name evidence="10 11" type="primary">LOC118423335</name>
</gene>
<reference evidence="9" key="1">
    <citation type="journal article" date="2020" name="Nat. Ecol. Evol.">
        <title>Deeply conserved synteny resolves early events in vertebrate evolution.</title>
        <authorList>
            <person name="Simakov O."/>
            <person name="Marletaz F."/>
            <person name="Yue J.X."/>
            <person name="O'Connell B."/>
            <person name="Jenkins J."/>
            <person name="Brandt A."/>
            <person name="Calef R."/>
            <person name="Tung C.H."/>
            <person name="Huang T.K."/>
            <person name="Schmutz J."/>
            <person name="Satoh N."/>
            <person name="Yu J.K."/>
            <person name="Putnam N.H."/>
            <person name="Green R.E."/>
            <person name="Rokhsar D.S."/>
        </authorList>
    </citation>
    <scope>NUCLEOTIDE SEQUENCE [LARGE SCALE GENOMIC DNA]</scope>
    <source>
        <strain evidence="9">S238N-H82</strain>
    </source>
</reference>
<dbReference type="AlphaFoldDB" id="A0A9J7LQA8"/>
<name>A0A9J7LQA8_BRAFL</name>
<evidence type="ECO:0000313" key="9">
    <source>
        <dbReference type="Proteomes" id="UP000001554"/>
    </source>
</evidence>
<protein>
    <submittedName>
        <fullName evidence="10 11">Paraplegin-like</fullName>
    </submittedName>
</protein>
<comment type="cofactor">
    <cofactor evidence="1">
        <name>Zn(2+)</name>
        <dbReference type="ChEBI" id="CHEBI:29105"/>
    </cofactor>
</comment>
<dbReference type="RefSeq" id="XP_035687352.1">
    <property type="nucleotide sequence ID" value="XM_035831459.1"/>
</dbReference>
<keyword evidence="4" id="KW-0862">Zinc</keyword>
<evidence type="ECO:0000256" key="3">
    <source>
        <dbReference type="ARBA" id="ARBA00022741"/>
    </source>
</evidence>
<dbReference type="Gene3D" id="1.20.58.760">
    <property type="entry name" value="Peptidase M41"/>
    <property type="match status" value="1"/>
</dbReference>
<dbReference type="GO" id="GO:0046872">
    <property type="term" value="F:metal ion binding"/>
    <property type="evidence" value="ECO:0007669"/>
    <property type="project" value="UniProtKB-KW"/>
</dbReference>
<evidence type="ECO:0000259" key="8">
    <source>
        <dbReference type="Pfam" id="PF01434"/>
    </source>
</evidence>
<dbReference type="GeneID" id="118423335"/>
<evidence type="ECO:0000256" key="6">
    <source>
        <dbReference type="ARBA" id="ARBA00023049"/>
    </source>
</evidence>
<dbReference type="SUPFAM" id="SSF140990">
    <property type="entry name" value="FtsH protease domain-like"/>
    <property type="match status" value="1"/>
</dbReference>
<evidence type="ECO:0000256" key="2">
    <source>
        <dbReference type="ARBA" id="ARBA00022723"/>
    </source>
</evidence>
<feature type="domain" description="Peptidase M41" evidence="8">
    <location>
        <begin position="1"/>
        <end position="118"/>
    </location>
</feature>
<evidence type="ECO:0000313" key="11">
    <source>
        <dbReference type="RefSeq" id="XP_035687352.1"/>
    </source>
</evidence>
<proteinExistence type="predicted"/>
<reference evidence="10 11" key="2">
    <citation type="submission" date="2025-04" db="UniProtKB">
        <authorList>
            <consortium name="RefSeq"/>
        </authorList>
    </citation>
    <scope>IDENTIFICATION</scope>
    <source>
        <strain evidence="10 11">S238N-H82</strain>
        <tissue evidence="10 11">Testes</tissue>
    </source>
</reference>
<keyword evidence="3" id="KW-0547">Nucleotide-binding</keyword>
<dbReference type="InterPro" id="IPR000642">
    <property type="entry name" value="Peptidase_M41"/>
</dbReference>
<dbReference type="GO" id="GO:0004176">
    <property type="term" value="F:ATP-dependent peptidase activity"/>
    <property type="evidence" value="ECO:0007669"/>
    <property type="project" value="InterPro"/>
</dbReference>
<keyword evidence="6" id="KW-0378">Hydrolase</keyword>
<dbReference type="OMA" id="FANATKM"/>
<evidence type="ECO:0000256" key="5">
    <source>
        <dbReference type="ARBA" id="ARBA00022840"/>
    </source>
</evidence>
<evidence type="ECO:0000256" key="1">
    <source>
        <dbReference type="ARBA" id="ARBA00001947"/>
    </source>
</evidence>
<keyword evidence="6" id="KW-0645">Protease</keyword>
<dbReference type="OrthoDB" id="7361314at2759"/>
<feature type="region of interest" description="Disordered" evidence="7">
    <location>
        <begin position="137"/>
        <end position="173"/>
    </location>
</feature>
<dbReference type="Proteomes" id="UP000001554">
    <property type="component" value="Chromosome 9"/>
</dbReference>
<dbReference type="GO" id="GO:0005524">
    <property type="term" value="F:ATP binding"/>
    <property type="evidence" value="ECO:0007669"/>
    <property type="project" value="UniProtKB-KW"/>
</dbReference>
<dbReference type="RefSeq" id="XP_035687351.1">
    <property type="nucleotide sequence ID" value="XM_035831458.1"/>
</dbReference>
<dbReference type="PANTHER" id="PTHR43655:SF8">
    <property type="entry name" value="PARAPLEGIN"/>
    <property type="match status" value="1"/>
</dbReference>
<keyword evidence="9" id="KW-1185">Reference proteome</keyword>
<keyword evidence="5" id="KW-0067">ATP-binding</keyword>
<evidence type="ECO:0000313" key="10">
    <source>
        <dbReference type="RefSeq" id="XP_035687351.1"/>
    </source>
</evidence>
<evidence type="ECO:0000256" key="7">
    <source>
        <dbReference type="SAM" id="MobiDB-lite"/>
    </source>
</evidence>
<dbReference type="InterPro" id="IPR050928">
    <property type="entry name" value="ATP-dep_Zn_Metalloprotease"/>
</dbReference>
<evidence type="ECO:0000256" key="4">
    <source>
        <dbReference type="ARBA" id="ARBA00022833"/>
    </source>
</evidence>
<dbReference type="InterPro" id="IPR037219">
    <property type="entry name" value="Peptidase_M41-like"/>
</dbReference>
<dbReference type="Pfam" id="PF01434">
    <property type="entry name" value="Peptidase_M41"/>
    <property type="match status" value="1"/>
</dbReference>
<accession>A0A9J7LQA8</accession>
<keyword evidence="6" id="KW-0482">Metalloprotease</keyword>
<dbReference type="GO" id="GO:0006508">
    <property type="term" value="P:proteolysis"/>
    <property type="evidence" value="ECO:0007669"/>
    <property type="project" value="InterPro"/>
</dbReference>